<sequence length="358" mass="37519">MTEHLHRTALTRPTALESMERCRELVDPALRRTVHGLHRDVRDVAAYAFGWCDLDGTARAAGGGKGLRPALALLTAEAVGGRPEAAVPGAVAVELVHVFSLLHDDIMDGDEQRRHRETAWKAFGVGRALLAGDALLALALAALTENVGHLPPNAVTAATALLADTLVELVNGQAADAAFELRPWTGPRAVTVHEYTGMAAGKTGALLGCAAGLGALLAGAPAPTVAAMTRMGRDLGTAFQAVDDLLGIWGDPAVTGKPVFNDLRRRKKTLPLIHALSAGALGQEIAELLDRPLDTADAEWTLHRTAALIRKADGDTQTAAQARRDLDRAVAALGTVTTHPGAASDLVALAEFVADRRH</sequence>
<dbReference type="KEGG" id="kcm:ABWK59_35210"/>
<protein>
    <submittedName>
        <fullName evidence="4">Polyprenyl synthetase family protein</fullName>
    </submittedName>
</protein>
<dbReference type="Pfam" id="PF00348">
    <property type="entry name" value="polyprenyl_synt"/>
    <property type="match status" value="1"/>
</dbReference>
<dbReference type="InterPro" id="IPR000092">
    <property type="entry name" value="Polyprenyl_synt"/>
</dbReference>
<dbReference type="GO" id="GO:0046872">
    <property type="term" value="F:metal ion binding"/>
    <property type="evidence" value="ECO:0007669"/>
    <property type="project" value="UniProtKB-KW"/>
</dbReference>
<dbReference type="InterPro" id="IPR033749">
    <property type="entry name" value="Polyprenyl_synt_CS"/>
</dbReference>
<organism evidence="4">
    <name type="scientific">Kitasatospora camelliae</name>
    <dbReference type="NCBI Taxonomy" id="3156397"/>
    <lineage>
        <taxon>Bacteria</taxon>
        <taxon>Bacillati</taxon>
        <taxon>Actinomycetota</taxon>
        <taxon>Actinomycetes</taxon>
        <taxon>Kitasatosporales</taxon>
        <taxon>Streptomycetaceae</taxon>
        <taxon>Kitasatospora</taxon>
    </lineage>
</organism>
<proteinExistence type="inferred from homology"/>
<dbReference type="PANTHER" id="PTHR12001:SF86">
    <property type="entry name" value="GERANYLGERANYL DIPHOSPHATE SYNTHASE"/>
    <property type="match status" value="1"/>
</dbReference>
<evidence type="ECO:0000256" key="2">
    <source>
        <dbReference type="ARBA" id="ARBA00022842"/>
    </source>
</evidence>
<dbReference type="PANTHER" id="PTHR12001">
    <property type="entry name" value="GERANYLGERANYL PYROPHOSPHATE SYNTHASE"/>
    <property type="match status" value="1"/>
</dbReference>
<keyword evidence="3" id="KW-0808">Transferase</keyword>
<keyword evidence="1" id="KW-0479">Metal-binding</keyword>
<comment type="similarity">
    <text evidence="3">Belongs to the FPP/GGPP synthase family.</text>
</comment>
<keyword evidence="2" id="KW-0460">Magnesium</keyword>
<dbReference type="GO" id="GO:0008299">
    <property type="term" value="P:isoprenoid biosynthetic process"/>
    <property type="evidence" value="ECO:0007669"/>
    <property type="project" value="InterPro"/>
</dbReference>
<reference evidence="4" key="1">
    <citation type="submission" date="2024-06" db="EMBL/GenBank/DDBJ databases">
        <title>The genome sequences of Kitasatospora sp. strain HUAS MG31.</title>
        <authorList>
            <person name="Mo P."/>
        </authorList>
    </citation>
    <scope>NUCLEOTIDE SEQUENCE</scope>
    <source>
        <strain evidence="4">HUAS MG31</strain>
    </source>
</reference>
<dbReference type="PROSITE" id="PS00723">
    <property type="entry name" value="POLYPRENYL_SYNTHASE_1"/>
    <property type="match status" value="1"/>
</dbReference>
<dbReference type="Gene3D" id="1.10.600.10">
    <property type="entry name" value="Farnesyl Diphosphate Synthase"/>
    <property type="match status" value="1"/>
</dbReference>
<name>A0AAU8K577_9ACTN</name>
<evidence type="ECO:0000256" key="3">
    <source>
        <dbReference type="RuleBase" id="RU004466"/>
    </source>
</evidence>
<dbReference type="InterPro" id="IPR008949">
    <property type="entry name" value="Isoprenoid_synthase_dom_sf"/>
</dbReference>
<dbReference type="EMBL" id="CP159872">
    <property type="protein sequence ID" value="XCM83800.1"/>
    <property type="molecule type" value="Genomic_DNA"/>
</dbReference>
<evidence type="ECO:0000256" key="1">
    <source>
        <dbReference type="ARBA" id="ARBA00022723"/>
    </source>
</evidence>
<dbReference type="SFLD" id="SFLDS00005">
    <property type="entry name" value="Isoprenoid_Synthase_Type_I"/>
    <property type="match status" value="1"/>
</dbReference>
<dbReference type="AlphaFoldDB" id="A0AAU8K577"/>
<dbReference type="SFLD" id="SFLDG01017">
    <property type="entry name" value="Polyprenyl_Transferase_Like"/>
    <property type="match status" value="1"/>
</dbReference>
<evidence type="ECO:0000313" key="4">
    <source>
        <dbReference type="EMBL" id="XCM83800.1"/>
    </source>
</evidence>
<dbReference type="GO" id="GO:0004659">
    <property type="term" value="F:prenyltransferase activity"/>
    <property type="evidence" value="ECO:0007669"/>
    <property type="project" value="InterPro"/>
</dbReference>
<accession>A0AAU8K577</accession>
<gene>
    <name evidence="4" type="ORF">ABWK59_35210</name>
</gene>
<dbReference type="SUPFAM" id="SSF48576">
    <property type="entry name" value="Terpenoid synthases"/>
    <property type="match status" value="1"/>
</dbReference>
<dbReference type="RefSeq" id="WP_354644738.1">
    <property type="nucleotide sequence ID" value="NZ_CP159872.1"/>
</dbReference>